<feature type="compositionally biased region" description="Basic and acidic residues" evidence="5">
    <location>
        <begin position="1552"/>
        <end position="1564"/>
    </location>
</feature>
<dbReference type="InterPro" id="IPR000719">
    <property type="entry name" value="Prot_kinase_dom"/>
</dbReference>
<dbReference type="SMART" id="SM00220">
    <property type="entry name" value="S_TKc"/>
    <property type="match status" value="1"/>
</dbReference>
<feature type="compositionally biased region" description="Low complexity" evidence="5">
    <location>
        <begin position="719"/>
        <end position="728"/>
    </location>
</feature>
<keyword evidence="4" id="KW-0067">ATP-binding</keyword>
<name>A0A2A9M404_BESBE</name>
<feature type="compositionally biased region" description="Low complexity" evidence="5">
    <location>
        <begin position="2337"/>
        <end position="2356"/>
    </location>
</feature>
<feature type="compositionally biased region" description="Basic and acidic residues" evidence="5">
    <location>
        <begin position="2180"/>
        <end position="2204"/>
    </location>
</feature>
<comment type="caution">
    <text evidence="7">The sequence shown here is derived from an EMBL/GenBank/DDBJ whole genome shotgun (WGS) entry which is preliminary data.</text>
</comment>
<feature type="compositionally biased region" description="Low complexity" evidence="5">
    <location>
        <begin position="2316"/>
        <end position="2326"/>
    </location>
</feature>
<feature type="region of interest" description="Disordered" evidence="5">
    <location>
        <begin position="2094"/>
        <end position="2367"/>
    </location>
</feature>
<dbReference type="PROSITE" id="PS00108">
    <property type="entry name" value="PROTEIN_KINASE_ST"/>
    <property type="match status" value="1"/>
</dbReference>
<dbReference type="RefSeq" id="XP_029216704.1">
    <property type="nucleotide sequence ID" value="XM_029360037.1"/>
</dbReference>
<feature type="compositionally biased region" description="Basic and acidic residues" evidence="5">
    <location>
        <begin position="219"/>
        <end position="240"/>
    </location>
</feature>
<feature type="region of interest" description="Disordered" evidence="5">
    <location>
        <begin position="706"/>
        <end position="764"/>
    </location>
</feature>
<feature type="region of interest" description="Disordered" evidence="5">
    <location>
        <begin position="1399"/>
        <end position="1619"/>
    </location>
</feature>
<dbReference type="KEGG" id="bbes:BESB_013070"/>
<feature type="compositionally biased region" description="Basic and acidic residues" evidence="5">
    <location>
        <begin position="1574"/>
        <end position="1613"/>
    </location>
</feature>
<feature type="region of interest" description="Disordered" evidence="5">
    <location>
        <begin position="1"/>
        <end position="25"/>
    </location>
</feature>
<feature type="compositionally biased region" description="Low complexity" evidence="5">
    <location>
        <begin position="1513"/>
        <end position="1529"/>
    </location>
</feature>
<feature type="compositionally biased region" description="Low complexity" evidence="5">
    <location>
        <begin position="2288"/>
        <end position="2297"/>
    </location>
</feature>
<feature type="compositionally biased region" description="Low complexity" evidence="5">
    <location>
        <begin position="1122"/>
        <end position="1142"/>
    </location>
</feature>
<feature type="region of interest" description="Disordered" evidence="5">
    <location>
        <begin position="1038"/>
        <end position="1064"/>
    </location>
</feature>
<dbReference type="SUPFAM" id="SSF56112">
    <property type="entry name" value="Protein kinase-like (PK-like)"/>
    <property type="match status" value="1"/>
</dbReference>
<evidence type="ECO:0000256" key="5">
    <source>
        <dbReference type="SAM" id="MobiDB-lite"/>
    </source>
</evidence>
<dbReference type="InterPro" id="IPR008271">
    <property type="entry name" value="Ser/Thr_kinase_AS"/>
</dbReference>
<feature type="region of interest" description="Disordered" evidence="5">
    <location>
        <begin position="1082"/>
        <end position="1200"/>
    </location>
</feature>
<feature type="region of interest" description="Disordered" evidence="5">
    <location>
        <begin position="78"/>
        <end position="99"/>
    </location>
</feature>
<evidence type="ECO:0000256" key="3">
    <source>
        <dbReference type="ARBA" id="ARBA00022777"/>
    </source>
</evidence>
<sequence>MGEEALQQAVGSPEPPDVSRAEAYSAGSSALAVSPPACECAAAAGSAGALASAPASAFGDRPAAGASARCARSGVFSWSSSFSSSSRATAPSSAPPPSRVASFSALFFSAAPDVRPSRFPWSCRPGRPRSGSSPVESETGREALRPEPAAEGDRVPATPAASAQQSAEEEKEPQESESASGARRGRAGRDTCRRSNVDTSLSPRRGGPYRRASAPTAGRRAEEKAEAERAGEAKDERGEPQRVGMAQFFRSAHSSFSRNSCLLAGKPSVKKEEVMHARGASESFDASAEFEDVERRGAGFDGSPRDSSRSFYTATASSASCSSSFSPIASVPASALDRGDGKQTDSAVIPPIQQTLSSSSQLLVPAPLVKRASRRLKTEPSRPASESNFLDFVRLRALLWGRRDGVGGCAAGRGPHAFGPVDFLGVFVDDQPGVFCAAFARLLHAVRAAFWLARLRARLLLPFAEQRRIAGRWRGGAGPARARSTSPAPGLLGAAGAARAPCGFACAYPLGAMAQASRDAESSKAPSSFASFLPSSLSFGSAFPSRRSSRTLAAMVSRPADALSAGQACGSAVGNGLTPLQSQGSVSLTSALLSEIVVKPLTVRDTGGVNIEVAVDPKNPFLLQGTVTGALSYARGGDCVLRRGPSASFQSLPESSESKEMRSPAGIASSQHQAVPAGASSAFTSCEDPGALGGLRVARGQHESLRRVGSLSAAGAGGAREAAGRSAGPPGGARREGTRARGRGGAGERCAASQASGPAGASSWMTSLRSGAFQLGGSKKLDRRGSEQEDGGPKATHRLPSCSSLHIASSYSSPPLSVGKSSSSSCPSPVPSSSPPTEPVSFDPPACLYASSRSSEGGTVTPPLVPLVSASSAPAGSGAKTGDGAALSGASSPEGAGFTPAQHARDAYAGLRGGAEGGVRARRARTGSCNLPSKSCGGAAAAGAPSGLSPPGARGGPPQATYYYFGETKRNKRHGWGMIVNDERCLLEAQWVNDTVLGWYVCYHEYATEFGYRELNDVAAVSVASDHNSFIVPVRPRPVDTDEDLDLRGPHRPQETSRGWEKKAKPGEFVACASSAAIGDRTTWGRRNAKRSSTVAGVNKVKTRPASTTQGAQEGLQSGEGARAAPHPPSAASAAAGPLAHEAASDREGGEGGPARQADEAEGSRKAGRAAEVTAASSPASSGASPATGSAASAAEAPKQKGMNCYRARFADEETPTDRVVSQIRRGKLKHKTIHSATAFTITVTNSEAPSDEDPLYAAASDHSSCSDRSAEKPRRGVGPEGRPALHFVRSSTAAPAFPSKPCSASIDNTGSQNAADDFEVERPEVNSVVSLQTTAASGEEEPMAEPSLAAMADRNASLAAPQVKSSPKRVSRQSLSVALAAAAAQAAAEVEAMGGVAREPSTSSFEEEEGCASGASLAVHESPSARSPSLSPVSASPCSPLSRDASLLVSSTASTQSHANSRAQGARDERKTGDGTQGHLEPSHDFSSSSLLLSHGDDDLEALEEETDSRESSGPLDLLSPRLSPSPSQARESGNLFPTPTGPARPCGGGERGDRSPRVEKKGAWGGATESGDESRHGSARGQEEGVARRAFEGDAKQETETASRREADRMGGRARQLGTLFCGTLDPVSESKTASASNSPWSLRSSRGSVSASTNLFLIEERSREEDGEAPSPSAAFVRQRRRPSTCIPYAASAAAKKAAEVRSEDEAADDEKTGFAASASSSAWGPSPASHCLSAEELERRKRRLRRGSTFPEFTTQENPAVTETVLCEGISRGGACKRPGVHDLHFGPGPHGPHLRASDSTKWSTNTFCQFLRMVGLTREASVAKLNHFYGADIPTLTREKLREAGIRDRYVQKFLLTVFRYLWSCSDHLDPLTPLNRRHLRRPTLAGRKLAAGARPAASAAPLTSPPAFSSAEECLRLIPATEVRVGRRTGGGGYATVHKARYRGIDVACKIFKYTPSSWSEAADHEDALDRASGGEGPRSPGKSSGEAPLARRLSGTSAEGAGGANERREELEDASHHLGKRKFREKAKRPPFSSVCVACSRPTDATCAAEAPFRGLPEGDLLPAHLAPPADSRGDMRLFGALLPAVGETPSPAVLSARSEPSGTGDRALEPGGGEGEARRKSWAVDEATASAAGPHLDGEPLGDEGSLADTEPAMRAEEAAASGARHVGGGHSNDENKVTRGHDAGDGGARATERSRGRWRPAGQRRVALEASSVSRVSGDSAATEVSDDCSQSRQPASFSPRRSAPSGPNVSSEGFRGALPALRSSKHPLASASQEKDFFLSPSPSRFPASPPSPPLSPEAAQEVDGSEGAASACGSALLTQKEEVSMSAETSRVTSSPSSSPSPLTSARLDERAAGVSETAGLAVSCASLCSSSARSEARRLSPGLEEKASSSETLPRPHSSYARRLAEGDATPFSSRAAPFSSELDSGEESGGCHQAAGPVVAGGGRGGEASARGGRQGQVPPAGGCGVASASARSEGGPRRIFPKLDYFRYCPQPLKHRDYEADILASLQPHPNIITLFGRCHLRAGEEALILEFCNLGSLDAFVYPPDNERRGGRKPWKTLSRPKLVHIFRDVAKGMAHVHSRHILHRDLKLSNILLDGDTAKASPPTRRHAPPEHSVADFGVATAFVANDSPSVLALFGNVFYAAPEVLRGDGFYPASDVWSYGVAFWEALTGKLAYEGFSAGYVFTRVAAGTLSLRIPSDFPPALRWLMARLLAFEPSERPSFEEVSQALCELEANAMSEVERDLDDFFGLG</sequence>
<feature type="compositionally biased region" description="Basic and acidic residues" evidence="5">
    <location>
        <begin position="1046"/>
        <end position="1064"/>
    </location>
</feature>
<feature type="compositionally biased region" description="Low complexity" evidence="5">
    <location>
        <begin position="124"/>
        <end position="134"/>
    </location>
</feature>
<evidence type="ECO:0000313" key="7">
    <source>
        <dbReference type="EMBL" id="PFH32695.1"/>
    </source>
</evidence>
<reference evidence="7 8" key="1">
    <citation type="submission" date="2017-09" db="EMBL/GenBank/DDBJ databases">
        <title>Genome sequencing of Besnoitia besnoiti strain Bb-Ger1.</title>
        <authorList>
            <person name="Schares G."/>
            <person name="Venepally P."/>
            <person name="Lorenzi H.A."/>
        </authorList>
    </citation>
    <scope>NUCLEOTIDE SEQUENCE [LARGE SCALE GENOMIC DNA]</scope>
    <source>
        <strain evidence="7 8">Bb-Ger1</strain>
    </source>
</reference>
<feature type="region of interest" description="Disordered" evidence="5">
    <location>
        <begin position="2383"/>
        <end position="2487"/>
    </location>
</feature>
<feature type="compositionally biased region" description="Basic and acidic residues" evidence="5">
    <location>
        <begin position="2012"/>
        <end position="2023"/>
    </location>
</feature>
<feature type="compositionally biased region" description="Polar residues" evidence="5">
    <location>
        <begin position="1425"/>
        <end position="1440"/>
    </location>
</feature>
<feature type="region of interest" description="Disordered" evidence="5">
    <location>
        <begin position="114"/>
        <end position="241"/>
    </location>
</feature>
<feature type="compositionally biased region" description="Low complexity" evidence="5">
    <location>
        <begin position="748"/>
        <end position="763"/>
    </location>
</feature>
<feature type="region of interest" description="Disordered" evidence="5">
    <location>
        <begin position="1246"/>
        <end position="1315"/>
    </location>
</feature>
<evidence type="ECO:0000256" key="4">
    <source>
        <dbReference type="ARBA" id="ARBA00022840"/>
    </source>
</evidence>
<feature type="compositionally biased region" description="Low complexity" evidence="5">
    <location>
        <begin position="1486"/>
        <end position="1495"/>
    </location>
</feature>
<dbReference type="VEuPathDB" id="ToxoDB:BESB_013070"/>
<feature type="compositionally biased region" description="Basic and acidic residues" evidence="5">
    <location>
        <begin position="1265"/>
        <end position="1275"/>
    </location>
</feature>
<feature type="compositionally biased region" description="Low complexity" evidence="5">
    <location>
        <begin position="813"/>
        <end position="827"/>
    </location>
</feature>
<feature type="compositionally biased region" description="Low complexity" evidence="5">
    <location>
        <begin position="156"/>
        <end position="166"/>
    </location>
</feature>
<keyword evidence="8" id="KW-1185">Reference proteome</keyword>
<feature type="compositionally biased region" description="Low complexity" evidence="5">
    <location>
        <begin position="2240"/>
        <end position="2255"/>
    </location>
</feature>
<organism evidence="7 8">
    <name type="scientific">Besnoitia besnoiti</name>
    <name type="common">Apicomplexan protozoan</name>
    <dbReference type="NCBI Taxonomy" id="94643"/>
    <lineage>
        <taxon>Eukaryota</taxon>
        <taxon>Sar</taxon>
        <taxon>Alveolata</taxon>
        <taxon>Apicomplexa</taxon>
        <taxon>Conoidasida</taxon>
        <taxon>Coccidia</taxon>
        <taxon>Eucoccidiorida</taxon>
        <taxon>Eimeriorina</taxon>
        <taxon>Sarcocystidae</taxon>
        <taxon>Besnoitia</taxon>
    </lineage>
</organism>
<dbReference type="InterPro" id="IPR011009">
    <property type="entry name" value="Kinase-like_dom_sf"/>
</dbReference>
<dbReference type="GO" id="GO:0005524">
    <property type="term" value="F:ATP binding"/>
    <property type="evidence" value="ECO:0007669"/>
    <property type="project" value="UniProtKB-KW"/>
</dbReference>
<proteinExistence type="predicted"/>
<evidence type="ECO:0000259" key="6">
    <source>
        <dbReference type="PROSITE" id="PS50011"/>
    </source>
</evidence>
<feature type="compositionally biased region" description="Polar residues" evidence="5">
    <location>
        <begin position="1306"/>
        <end position="1315"/>
    </location>
</feature>
<dbReference type="InterPro" id="IPR001245">
    <property type="entry name" value="Ser-Thr/Tyr_kinase_cat_dom"/>
</dbReference>
<feature type="region of interest" description="Disordered" evidence="5">
    <location>
        <begin position="776"/>
        <end position="800"/>
    </location>
</feature>
<feature type="compositionally biased region" description="Pro residues" evidence="5">
    <location>
        <begin position="828"/>
        <end position="838"/>
    </location>
</feature>
<dbReference type="InterPro" id="IPR051681">
    <property type="entry name" value="Ser/Thr_Kinases-Pseudokinases"/>
</dbReference>
<feature type="region of interest" description="Disordered" evidence="5">
    <location>
        <begin position="645"/>
        <end position="674"/>
    </location>
</feature>
<keyword evidence="2" id="KW-0547">Nucleotide-binding</keyword>
<dbReference type="STRING" id="94643.A0A2A9M404"/>
<feature type="compositionally biased region" description="Basic residues" evidence="5">
    <location>
        <begin position="2024"/>
        <end position="2033"/>
    </location>
</feature>
<dbReference type="Pfam" id="PF07714">
    <property type="entry name" value="PK_Tyr_Ser-Thr"/>
    <property type="match status" value="1"/>
</dbReference>
<dbReference type="OrthoDB" id="332294at2759"/>
<dbReference type="Gene3D" id="1.10.510.10">
    <property type="entry name" value="Transferase(Phosphotransferase) domain 1"/>
    <property type="match status" value="1"/>
</dbReference>
<feature type="region of interest" description="Disordered" evidence="5">
    <location>
        <begin position="1969"/>
        <end position="2033"/>
    </location>
</feature>
<dbReference type="Proteomes" id="UP000224006">
    <property type="component" value="Chromosome IX"/>
</dbReference>
<dbReference type="EMBL" id="NWUJ01000010">
    <property type="protein sequence ID" value="PFH32695.1"/>
    <property type="molecule type" value="Genomic_DNA"/>
</dbReference>
<feature type="compositionally biased region" description="Low complexity" evidence="5">
    <location>
        <begin position="1174"/>
        <end position="1195"/>
    </location>
</feature>
<feature type="compositionally biased region" description="Polar residues" evidence="5">
    <location>
        <begin position="1530"/>
        <end position="1539"/>
    </location>
</feature>
<feature type="compositionally biased region" description="Basic and acidic residues" evidence="5">
    <location>
        <begin position="187"/>
        <end position="196"/>
    </location>
</feature>
<evidence type="ECO:0000256" key="1">
    <source>
        <dbReference type="ARBA" id="ARBA00022679"/>
    </source>
</evidence>
<keyword evidence="1" id="KW-0808">Transferase</keyword>
<dbReference type="GeneID" id="40306369"/>
<feature type="region of interest" description="Disordered" evidence="5">
    <location>
        <begin position="872"/>
        <end position="900"/>
    </location>
</feature>
<evidence type="ECO:0000256" key="2">
    <source>
        <dbReference type="ARBA" id="ARBA00022741"/>
    </source>
</evidence>
<feature type="compositionally biased region" description="Basic and acidic residues" evidence="5">
    <location>
        <begin position="2386"/>
        <end position="2400"/>
    </location>
</feature>
<feature type="compositionally biased region" description="Low complexity" evidence="5">
    <location>
        <begin position="78"/>
        <end position="92"/>
    </location>
</feature>
<feature type="region of interest" description="Disordered" evidence="5">
    <location>
        <begin position="813"/>
        <end position="840"/>
    </location>
</feature>
<feature type="compositionally biased region" description="Polar residues" evidence="5">
    <location>
        <begin position="1449"/>
        <end position="1464"/>
    </location>
</feature>
<evidence type="ECO:0000313" key="8">
    <source>
        <dbReference type="Proteomes" id="UP000224006"/>
    </source>
</evidence>
<protein>
    <recommendedName>
        <fullName evidence="6">Protein kinase domain-containing protein</fullName>
    </recommendedName>
</protein>
<gene>
    <name evidence="7" type="ORF">BESB_013070</name>
</gene>
<dbReference type="PANTHER" id="PTHR44329">
    <property type="entry name" value="SERINE/THREONINE-PROTEIN KINASE TNNI3K-RELATED"/>
    <property type="match status" value="1"/>
</dbReference>
<dbReference type="PANTHER" id="PTHR44329:SF288">
    <property type="entry name" value="MITOGEN-ACTIVATED PROTEIN KINASE KINASE KINASE 20"/>
    <property type="match status" value="1"/>
</dbReference>
<dbReference type="GO" id="GO:0004674">
    <property type="term" value="F:protein serine/threonine kinase activity"/>
    <property type="evidence" value="ECO:0007669"/>
    <property type="project" value="TreeGrafter"/>
</dbReference>
<keyword evidence="3" id="KW-0418">Kinase</keyword>
<feature type="domain" description="Protein kinase" evidence="6">
    <location>
        <begin position="2449"/>
        <end position="2763"/>
    </location>
</feature>
<feature type="compositionally biased region" description="Polar residues" evidence="5">
    <location>
        <begin position="1105"/>
        <end position="1116"/>
    </location>
</feature>
<accession>A0A2A9M404</accession>
<feature type="compositionally biased region" description="Acidic residues" evidence="5">
    <location>
        <begin position="1499"/>
        <end position="1509"/>
    </location>
</feature>
<dbReference type="PROSITE" id="PS50011">
    <property type="entry name" value="PROTEIN_KINASE_DOM"/>
    <property type="match status" value="1"/>
</dbReference>